<name>A0A0S3FG18_KLEPN</name>
<dbReference type="Proteomes" id="UP000322977">
    <property type="component" value="Unassembled WGS sequence"/>
</dbReference>
<reference evidence="20 21" key="4">
    <citation type="submission" date="2018-08" db="EMBL/GenBank/DDBJ databases">
        <authorList>
            <consortium name="Pathogen Informatics"/>
        </authorList>
    </citation>
    <scope>NUCLEOTIDE SEQUENCE [LARGE SCALE GENOMIC DNA]</scope>
    <source>
        <strain evidence="11 20">EuSCAPE_GR003</strain>
        <strain evidence="12 21">EuSCAPE_UK014</strain>
    </source>
</reference>
<dbReference type="Proteomes" id="UP000283322">
    <property type="component" value="Unassembled WGS sequence"/>
</dbReference>
<evidence type="ECO:0000313" key="13">
    <source>
        <dbReference type="EMBL" id="TYL81143.1"/>
    </source>
</evidence>
<organism evidence="4 22">
    <name type="scientific">Klebsiella pneumoniae</name>
    <dbReference type="NCBI Taxonomy" id="573"/>
    <lineage>
        <taxon>Bacteria</taxon>
        <taxon>Pseudomonadati</taxon>
        <taxon>Pseudomonadota</taxon>
        <taxon>Gammaproteobacteria</taxon>
        <taxon>Enterobacterales</taxon>
        <taxon>Enterobacteriaceae</taxon>
        <taxon>Klebsiella/Raoultella group</taxon>
        <taxon>Klebsiella</taxon>
        <taxon>Klebsiella pneumoniae complex</taxon>
    </lineage>
</organism>
<dbReference type="EMBL" id="UGMD01000002">
    <property type="protein sequence ID" value="STV06907.1"/>
    <property type="molecule type" value="Genomic_DNA"/>
</dbReference>
<feature type="region of interest" description="Disordered" evidence="1">
    <location>
        <begin position="1"/>
        <end position="67"/>
    </location>
</feature>
<evidence type="ECO:0000313" key="11">
    <source>
        <dbReference type="EMBL" id="SVN66015.1"/>
    </source>
</evidence>
<protein>
    <submittedName>
        <fullName evidence="4">Uncharacterized protein</fullName>
    </submittedName>
</protein>
<dbReference type="EMBL" id="UIUC01000018">
    <property type="protein sequence ID" value="SVN66015.1"/>
    <property type="molecule type" value="Genomic_DNA"/>
</dbReference>
<reference evidence="3" key="3">
    <citation type="submission" date="2018-08" db="EMBL/GenBank/DDBJ databases">
        <title>Klebsiella pneumoniae genome sequencing and assembly.</title>
        <authorList>
            <person name="Martins R.C.R."/>
            <person name="Perdigao-Neto L.V."/>
            <person name="Costa S.F."/>
            <person name="Levin A.S.S."/>
        </authorList>
    </citation>
    <scope>NUCLEOTIDE SEQUENCE</scope>
    <source>
        <strain evidence="3">BC_5001</strain>
    </source>
</reference>
<evidence type="ECO:0000313" key="6">
    <source>
        <dbReference type="EMBL" id="STT55932.1"/>
    </source>
</evidence>
<evidence type="ECO:0000313" key="18">
    <source>
        <dbReference type="Proteomes" id="UP000254799"/>
    </source>
</evidence>
<dbReference type="Proteomes" id="UP000253559">
    <property type="component" value="Unassembled WGS sequence"/>
</dbReference>
<evidence type="ECO:0000313" key="5">
    <source>
        <dbReference type="EMBL" id="SQC86162.1"/>
    </source>
</evidence>
<feature type="compositionally biased region" description="Polar residues" evidence="1">
    <location>
        <begin position="41"/>
        <end position="57"/>
    </location>
</feature>
<evidence type="ECO:0000313" key="20">
    <source>
        <dbReference type="Proteomes" id="UP000258905"/>
    </source>
</evidence>
<dbReference type="Proteomes" id="UP000254141">
    <property type="component" value="Unassembled WGS sequence"/>
</dbReference>
<dbReference type="Proteomes" id="UP000439817">
    <property type="component" value="Chromosome"/>
</dbReference>
<dbReference type="EMBL" id="MPYG04000179">
    <property type="protein sequence ID" value="ROG90350.1"/>
    <property type="molecule type" value="Genomic_DNA"/>
</dbReference>
<proteinExistence type="predicted"/>
<evidence type="ECO:0000313" key="9">
    <source>
        <dbReference type="EMBL" id="STV06907.1"/>
    </source>
</evidence>
<evidence type="ECO:0000313" key="10">
    <source>
        <dbReference type="EMBL" id="STV56358.1"/>
    </source>
</evidence>
<dbReference type="EMBL" id="UGLJ01000002">
    <property type="protein sequence ID" value="STT96184.1"/>
    <property type="molecule type" value="Genomic_DNA"/>
</dbReference>
<evidence type="ECO:0000313" key="2">
    <source>
        <dbReference type="EMBL" id="QOU53172.1"/>
    </source>
</evidence>
<evidence type="ECO:0000256" key="1">
    <source>
        <dbReference type="SAM" id="MobiDB-lite"/>
    </source>
</evidence>
<dbReference type="EMBL" id="QOHW01000002">
    <property type="protein sequence ID" value="RBZ25353.1"/>
    <property type="molecule type" value="Genomic_DNA"/>
</dbReference>
<dbReference type="EMBL" id="UGLC01000002">
    <property type="protein sequence ID" value="STT55932.1"/>
    <property type="molecule type" value="Genomic_DNA"/>
</dbReference>
<evidence type="ECO:0000313" key="23">
    <source>
        <dbReference type="Proteomes" id="UP000322977"/>
    </source>
</evidence>
<dbReference type="EMBL" id="UASO01000005">
    <property type="protein sequence ID" value="SQC86162.1"/>
    <property type="molecule type" value="Genomic_DNA"/>
</dbReference>
<dbReference type="EMBL" id="CP063008">
    <property type="protein sequence ID" value="QOU53172.1"/>
    <property type="molecule type" value="Genomic_DNA"/>
</dbReference>
<evidence type="ECO:0000313" key="3">
    <source>
        <dbReference type="EMBL" id="RBZ25353.1"/>
    </source>
</evidence>
<evidence type="ECO:0000313" key="17">
    <source>
        <dbReference type="Proteomes" id="UP000254387"/>
    </source>
</evidence>
<dbReference type="Proteomes" id="UP000250675">
    <property type="component" value="Unassembled WGS sequence"/>
</dbReference>
<dbReference type="AlphaFoldDB" id="A0A0S3FG18"/>
<evidence type="ECO:0000313" key="22">
    <source>
        <dbReference type="Proteomes" id="UP000283322"/>
    </source>
</evidence>
<evidence type="ECO:0000313" key="15">
    <source>
        <dbReference type="Proteomes" id="UP000254103"/>
    </source>
</evidence>
<dbReference type="Proteomes" id="UP000254799">
    <property type="component" value="Unassembled WGS sequence"/>
</dbReference>
<evidence type="ECO:0000313" key="12">
    <source>
        <dbReference type="EMBL" id="SWF62828.1"/>
    </source>
</evidence>
<reference evidence="4 22" key="5">
    <citation type="submission" date="2018-10" db="EMBL/GenBank/DDBJ databases">
        <authorList>
            <person name="Vanduin D."/>
            <person name="Fouts D."/>
            <person name="Wright M."/>
            <person name="Sutton G."/>
            <person name="Nguyen K."/>
            <person name="Kreiswirth B."/>
            <person name="Chen L."/>
            <person name="Rojas L."/>
            <person name="Hujer A."/>
            <person name="Hujer K."/>
            <person name="Bonomo R."/>
            <person name="Adams M."/>
        </authorList>
    </citation>
    <scope>NUCLEOTIDE SEQUENCE [LARGE SCALE GENOMIC DNA]</scope>
    <source>
        <strain evidence="4 22">CRK0165</strain>
    </source>
</reference>
<dbReference type="RefSeq" id="WP_004152472.1">
    <property type="nucleotide sequence ID" value="NC_021654.1"/>
</dbReference>
<reference evidence="13 23" key="6">
    <citation type="submission" date="2019-08" db="EMBL/GenBank/DDBJ databases">
        <title>Phenotypic and genetic characterization of extended-spectrum b-lactamase-producing hypermucoviscous Klebsiella pneumoniae from Chile.</title>
        <authorList>
            <person name="Morales-Leon F."/>
            <person name="Caro C."/>
            <person name="Opazo-Capurro A."/>
            <person name="Lincopan N."/>
            <person name="Dominguez-Yevenes M."/>
            <person name="Lima C."/>
            <person name="Bello-Toledo H."/>
            <person name="Gonzalez-Rocha G."/>
        </authorList>
    </citation>
    <scope>NUCLEOTIDE SEQUENCE [LARGE SCALE GENOMIC DNA]</scope>
    <source>
        <strain evidence="13 23">UCO-494</strain>
    </source>
</reference>
<reference evidence="14 15" key="1">
    <citation type="submission" date="2018-06" db="EMBL/GenBank/DDBJ databases">
        <authorList>
            <consortium name="Pathogen Informatics"/>
            <person name="Doyle S."/>
        </authorList>
    </citation>
    <scope>NUCLEOTIDE SEQUENCE [LARGE SCALE GENOMIC DNA]</scope>
    <source>
        <strain evidence="9 19">NCTC204</strain>
        <strain evidence="8 16">NCTC5051</strain>
        <strain evidence="7 15">NCTC5052</strain>
        <strain evidence="10 17">NCTC5053</strain>
        <strain evidence="6 18">NCTC8849</strain>
        <strain evidence="5 14">NCTC9645</strain>
    </source>
</reference>
<feature type="compositionally biased region" description="Polar residues" evidence="1">
    <location>
        <begin position="7"/>
        <end position="25"/>
    </location>
</feature>
<dbReference type="Proteomes" id="UP000254103">
    <property type="component" value="Unassembled WGS sequence"/>
</dbReference>
<reference evidence="3" key="2">
    <citation type="submission" date="2018-07" db="EMBL/GenBank/DDBJ databases">
        <authorList>
            <person name="Martins R.C."/>
            <person name="Perdigao-Neto L.V."/>
            <person name="Costa S.F."/>
            <person name="Levin A.S.S."/>
        </authorList>
    </citation>
    <scope>NUCLEOTIDE SEQUENCE</scope>
    <source>
        <strain evidence="3">BC_5001</strain>
    </source>
</reference>
<evidence type="ECO:0000313" key="4">
    <source>
        <dbReference type="EMBL" id="ROG90350.1"/>
    </source>
</evidence>
<gene>
    <name evidence="4" type="ORF">BL124_00023845</name>
    <name evidence="3" type="ORF">DM078_05165</name>
    <name evidence="13" type="ORF">FXN67_07050</name>
    <name evidence="2" type="ORF">GJJ08_007090</name>
    <name evidence="9" type="ORF">NCTC204_03836</name>
    <name evidence="8" type="ORF">NCTC5051_03869</name>
    <name evidence="7" type="ORF">NCTC5052_04722</name>
    <name evidence="10" type="ORF">NCTC5053_05948</name>
    <name evidence="6" type="ORF">NCTC8849_04561</name>
    <name evidence="5" type="ORF">NCTC9645_04234</name>
    <name evidence="11" type="ORF">SAMEA3649591_04064</name>
    <name evidence="12" type="ORF">SAMEA3720909_00364</name>
</gene>
<evidence type="ECO:0000313" key="16">
    <source>
        <dbReference type="Proteomes" id="UP000254141"/>
    </source>
</evidence>
<dbReference type="Proteomes" id="UP000254387">
    <property type="component" value="Unassembled WGS sequence"/>
</dbReference>
<dbReference type="Proteomes" id="UP000255192">
    <property type="component" value="Unassembled WGS sequence"/>
</dbReference>
<evidence type="ECO:0000313" key="7">
    <source>
        <dbReference type="EMBL" id="STT96184.1"/>
    </source>
</evidence>
<dbReference type="Proteomes" id="UP000259364">
    <property type="component" value="Unassembled WGS sequence"/>
</dbReference>
<accession>A0A0S3FG18</accession>
<dbReference type="EMBL" id="UJHH01000001">
    <property type="protein sequence ID" value="SWF62828.1"/>
    <property type="molecule type" value="Genomic_DNA"/>
</dbReference>
<sequence>MCISKPKVSSPQVQAAPQVSDSAVQNAADSDRRRRAAAGGQKSTILTSSQGVTQPSGGTQGKTLLGA</sequence>
<evidence type="ECO:0000313" key="21">
    <source>
        <dbReference type="Proteomes" id="UP000259364"/>
    </source>
</evidence>
<dbReference type="EMBL" id="UGMN01000004">
    <property type="protein sequence ID" value="STV56358.1"/>
    <property type="molecule type" value="Genomic_DNA"/>
</dbReference>
<dbReference type="EMBL" id="UGLU01000001">
    <property type="protein sequence ID" value="STU52786.1"/>
    <property type="molecule type" value="Genomic_DNA"/>
</dbReference>
<evidence type="ECO:0000313" key="8">
    <source>
        <dbReference type="EMBL" id="STU52786.1"/>
    </source>
</evidence>
<dbReference type="EMBL" id="VSSY01000004">
    <property type="protein sequence ID" value="TYL81143.1"/>
    <property type="molecule type" value="Genomic_DNA"/>
</dbReference>
<evidence type="ECO:0000313" key="19">
    <source>
        <dbReference type="Proteomes" id="UP000255192"/>
    </source>
</evidence>
<reference evidence="2 24" key="7">
    <citation type="journal article" date="2020" name="Antibiotics">
        <title>Molecular Typing, Characterization of Antimicrobial Resistance, Virulence Profiling and Analysis of Whole-Genome Sequence of Clinical Klebsiella pneumoniae Isolates.</title>
        <authorList>
            <person name="Shelenkov A."/>
            <person name="Mikhaylova Y."/>
            <person name="Yanushevich Y."/>
            <person name="Samoilov A."/>
            <person name="Petrova L."/>
            <person name="Fomina V."/>
            <person name="Gusarov V."/>
            <person name="Zamyatin M."/>
            <person name="Shagin D."/>
            <person name="Akimkin V."/>
        </authorList>
    </citation>
    <scope>NUCLEOTIDE SEQUENCE [LARGE SCALE GENOMIC DNA]</scope>
    <source>
        <strain evidence="2 24">CriePir120</strain>
    </source>
</reference>
<evidence type="ECO:0000313" key="14">
    <source>
        <dbReference type="Proteomes" id="UP000250675"/>
    </source>
</evidence>
<evidence type="ECO:0000313" key="24">
    <source>
        <dbReference type="Proteomes" id="UP000439817"/>
    </source>
</evidence>
<dbReference type="Proteomes" id="UP000258905">
    <property type="component" value="Unassembled WGS sequence"/>
</dbReference>